<evidence type="ECO:0008006" key="2">
    <source>
        <dbReference type="Google" id="ProtNLM"/>
    </source>
</evidence>
<sequence>MSYLDYITASIPYYLTKTPQVLVIGSGGGSGILNALYHRASEIDAVEVNPQVVDLVNREYGDFSGHIYSLPQTRAVIAEGRGFIESTPKRYDLIDISLLDSFSASSAGVYALSENYLYTVEALESFLKALMPQGILSVTRWVKIPPRDGIKLFASAVEALEKIGVKSPSSHLIFIRSWSTCTLLVSKSPFTSTQIHQAEEFSRERSFDLIWVFDIDPEKVNQYNILPQAYYYDAAKNIISGNRKKFYQDYLFNISPATDNSPYFFHFFKWKSLPRLLKT</sequence>
<organism evidence="1">
    <name type="scientific">marine sediment metagenome</name>
    <dbReference type="NCBI Taxonomy" id="412755"/>
    <lineage>
        <taxon>unclassified sequences</taxon>
        <taxon>metagenomes</taxon>
        <taxon>ecological metagenomes</taxon>
    </lineage>
</organism>
<reference evidence="1" key="1">
    <citation type="journal article" date="2014" name="Front. Microbiol.">
        <title>High frequency of phylogenetically diverse reductive dehalogenase-homologous genes in deep subseafloor sedimentary metagenomes.</title>
        <authorList>
            <person name="Kawai M."/>
            <person name="Futagami T."/>
            <person name="Toyoda A."/>
            <person name="Takaki Y."/>
            <person name="Nishi S."/>
            <person name="Hori S."/>
            <person name="Arai W."/>
            <person name="Tsubouchi T."/>
            <person name="Morono Y."/>
            <person name="Uchiyama I."/>
            <person name="Ito T."/>
            <person name="Fujiyama A."/>
            <person name="Inagaki F."/>
            <person name="Takami H."/>
        </authorList>
    </citation>
    <scope>NUCLEOTIDE SEQUENCE</scope>
    <source>
        <strain evidence="1">Expedition CK06-06</strain>
    </source>
</reference>
<evidence type="ECO:0000313" key="1">
    <source>
        <dbReference type="EMBL" id="GAH91799.1"/>
    </source>
</evidence>
<dbReference type="InterPro" id="IPR029063">
    <property type="entry name" value="SAM-dependent_MTases_sf"/>
</dbReference>
<name>X1KNS6_9ZZZZ</name>
<comment type="caution">
    <text evidence="1">The sequence shown here is derived from an EMBL/GenBank/DDBJ whole genome shotgun (WGS) entry which is preliminary data.</text>
</comment>
<dbReference type="AlphaFoldDB" id="X1KNS6"/>
<proteinExistence type="predicted"/>
<feature type="non-terminal residue" evidence="1">
    <location>
        <position position="279"/>
    </location>
</feature>
<dbReference type="Gene3D" id="3.40.50.150">
    <property type="entry name" value="Vaccinia Virus protein VP39"/>
    <property type="match status" value="1"/>
</dbReference>
<accession>X1KNS6</accession>
<gene>
    <name evidence="1" type="ORF">S06H3_03367</name>
</gene>
<dbReference type="Pfam" id="PF01564">
    <property type="entry name" value="Spermine_synth"/>
    <property type="match status" value="1"/>
</dbReference>
<dbReference type="SUPFAM" id="SSF53335">
    <property type="entry name" value="S-adenosyl-L-methionine-dependent methyltransferases"/>
    <property type="match status" value="1"/>
</dbReference>
<protein>
    <recommendedName>
        <fullName evidence="2">PABS domain-containing protein</fullName>
    </recommendedName>
</protein>
<dbReference type="EMBL" id="BARV01001089">
    <property type="protein sequence ID" value="GAH91799.1"/>
    <property type="molecule type" value="Genomic_DNA"/>
</dbReference>